<gene>
    <name evidence="2" type="ORF">J1605_008443</name>
</gene>
<dbReference type="AlphaFoldDB" id="A0AB34GUY2"/>
<feature type="compositionally biased region" description="Low complexity" evidence="1">
    <location>
        <begin position="36"/>
        <end position="45"/>
    </location>
</feature>
<evidence type="ECO:0000313" key="2">
    <source>
        <dbReference type="EMBL" id="KAJ8784292.1"/>
    </source>
</evidence>
<evidence type="ECO:0000256" key="1">
    <source>
        <dbReference type="SAM" id="MobiDB-lite"/>
    </source>
</evidence>
<organism evidence="2 3">
    <name type="scientific">Eschrichtius robustus</name>
    <name type="common">California gray whale</name>
    <name type="synonym">Eschrichtius gibbosus</name>
    <dbReference type="NCBI Taxonomy" id="9764"/>
    <lineage>
        <taxon>Eukaryota</taxon>
        <taxon>Metazoa</taxon>
        <taxon>Chordata</taxon>
        <taxon>Craniata</taxon>
        <taxon>Vertebrata</taxon>
        <taxon>Euteleostomi</taxon>
        <taxon>Mammalia</taxon>
        <taxon>Eutheria</taxon>
        <taxon>Laurasiatheria</taxon>
        <taxon>Artiodactyla</taxon>
        <taxon>Whippomorpha</taxon>
        <taxon>Cetacea</taxon>
        <taxon>Mysticeti</taxon>
        <taxon>Eschrichtiidae</taxon>
        <taxon>Eschrichtius</taxon>
    </lineage>
</organism>
<dbReference type="Proteomes" id="UP001159641">
    <property type="component" value="Unassembled WGS sequence"/>
</dbReference>
<accession>A0AB34GUY2</accession>
<name>A0AB34GUY2_ESCRO</name>
<reference evidence="2 3" key="1">
    <citation type="submission" date="2022-11" db="EMBL/GenBank/DDBJ databases">
        <title>Whole genome sequence of Eschrichtius robustus ER-17-0199.</title>
        <authorList>
            <person name="Bruniche-Olsen A."/>
            <person name="Black A.N."/>
            <person name="Fields C.J."/>
            <person name="Walden K."/>
            <person name="Dewoody J.A."/>
        </authorList>
    </citation>
    <scope>NUCLEOTIDE SEQUENCE [LARGE SCALE GENOMIC DNA]</scope>
    <source>
        <strain evidence="2">ER-17-0199</strain>
        <tissue evidence="2">Blubber</tissue>
    </source>
</reference>
<protein>
    <submittedName>
        <fullName evidence="2">Uncharacterized protein</fullName>
    </submittedName>
</protein>
<keyword evidence="3" id="KW-1185">Reference proteome</keyword>
<proteinExistence type="predicted"/>
<sequence>MVSRRGCSRSAASGLAVGCQALASRCSGGHTPPARPADAPCPARPWGGASRAPPGRDATAGARRAFARSLPAALYTQPDRRSLMFNSGLKLGSAE</sequence>
<evidence type="ECO:0000313" key="3">
    <source>
        <dbReference type="Proteomes" id="UP001159641"/>
    </source>
</evidence>
<comment type="caution">
    <text evidence="2">The sequence shown here is derived from an EMBL/GenBank/DDBJ whole genome shotgun (WGS) entry which is preliminary data.</text>
</comment>
<feature type="region of interest" description="Disordered" evidence="1">
    <location>
        <begin position="26"/>
        <end position="62"/>
    </location>
</feature>
<dbReference type="EMBL" id="JAIQCJ010002067">
    <property type="protein sequence ID" value="KAJ8784292.1"/>
    <property type="molecule type" value="Genomic_DNA"/>
</dbReference>